<dbReference type="EMBL" id="DSDY01000186">
    <property type="protein sequence ID" value="HDS11190.1"/>
    <property type="molecule type" value="Genomic_DNA"/>
</dbReference>
<name>A0A7C1IE33_9CREN</name>
<evidence type="ECO:0000313" key="1">
    <source>
        <dbReference type="EMBL" id="HDS11190.1"/>
    </source>
</evidence>
<gene>
    <name evidence="1" type="ORF">ENO04_06235</name>
</gene>
<sequence>MPLVYRCSNCGFVLHYLEHVGQDFIGVPSITEVLSKYGYTCPKCKSRLSRPSQENILITSVGVAKKKNLLPMRIGDDYYVMTKVSLIPGYVQKSISEVSH</sequence>
<dbReference type="AlphaFoldDB" id="A0A7C1IE33"/>
<reference evidence="1" key="1">
    <citation type="journal article" date="2020" name="mSystems">
        <title>Genome- and Community-Level Interaction Insights into Carbon Utilization and Element Cycling Functions of Hydrothermarchaeota in Hydrothermal Sediment.</title>
        <authorList>
            <person name="Zhou Z."/>
            <person name="Liu Y."/>
            <person name="Xu W."/>
            <person name="Pan J."/>
            <person name="Luo Z.H."/>
            <person name="Li M."/>
        </authorList>
    </citation>
    <scope>NUCLEOTIDE SEQUENCE [LARGE SCALE GENOMIC DNA]</scope>
    <source>
        <strain evidence="1">SpSt-123</strain>
    </source>
</reference>
<proteinExistence type="predicted"/>
<comment type="caution">
    <text evidence="1">The sequence shown here is derived from an EMBL/GenBank/DDBJ whole genome shotgun (WGS) entry which is preliminary data.</text>
</comment>
<accession>A0A7C1IE33</accession>
<protein>
    <submittedName>
        <fullName evidence="1">Uncharacterized protein</fullName>
    </submittedName>
</protein>
<organism evidence="1">
    <name type="scientific">Fervidicoccus fontis</name>
    <dbReference type="NCBI Taxonomy" id="683846"/>
    <lineage>
        <taxon>Archaea</taxon>
        <taxon>Thermoproteota</taxon>
        <taxon>Thermoprotei</taxon>
        <taxon>Fervidicoccales</taxon>
        <taxon>Fervidicoccaceae</taxon>
        <taxon>Fervidicoccus</taxon>
    </lineage>
</organism>